<feature type="binding site" evidence="17">
    <location>
        <begin position="129"/>
        <end position="130"/>
    </location>
    <ligand>
        <name>NAD(+)</name>
        <dbReference type="ChEBI" id="CHEBI:57540"/>
    </ligand>
</feature>
<feature type="domain" description="3-dehydroquinate synthase C-terminal" evidence="19">
    <location>
        <begin position="181"/>
        <end position="322"/>
    </location>
</feature>
<comment type="pathway">
    <text evidence="4 17">Metabolic intermediate biosynthesis; chorismate biosynthesis; chorismate from D-erythrose 4-phosphate and phosphoenolpyruvate: step 2/7.</text>
</comment>
<evidence type="ECO:0000259" key="19">
    <source>
        <dbReference type="Pfam" id="PF24621"/>
    </source>
</evidence>
<keyword evidence="11 17" id="KW-0547">Nucleotide-binding</keyword>
<evidence type="ECO:0000256" key="5">
    <source>
        <dbReference type="ARBA" id="ARBA00005412"/>
    </source>
</evidence>
<dbReference type="InterPro" id="IPR056179">
    <property type="entry name" value="DHQS_C"/>
</dbReference>
<reference evidence="20" key="1">
    <citation type="submission" date="2022-07" db="EMBL/GenBank/DDBJ databases">
        <authorList>
            <person name="Jung M.-Y."/>
            <person name="Lee M."/>
        </authorList>
    </citation>
    <scope>NUCLEOTIDE SEQUENCE</scope>
    <source>
        <strain evidence="20">S8</strain>
    </source>
</reference>
<keyword evidence="12 17" id="KW-0862">Zinc</keyword>
<evidence type="ECO:0000256" key="15">
    <source>
        <dbReference type="ARBA" id="ARBA00023239"/>
    </source>
</evidence>
<feature type="domain" description="3-dehydroquinate synthase N-terminal" evidence="18">
    <location>
        <begin position="68"/>
        <end position="178"/>
    </location>
</feature>
<dbReference type="InterPro" id="IPR050071">
    <property type="entry name" value="Dehydroquinate_synthase"/>
</dbReference>
<dbReference type="Pfam" id="PF01761">
    <property type="entry name" value="DHQ_synthase"/>
    <property type="match status" value="1"/>
</dbReference>
<dbReference type="GO" id="GO:0003856">
    <property type="term" value="F:3-dehydroquinate synthase activity"/>
    <property type="evidence" value="ECO:0007669"/>
    <property type="project" value="UniProtKB-EC"/>
</dbReference>
<feature type="binding site" evidence="17">
    <location>
        <position position="245"/>
    </location>
    <ligand>
        <name>Zn(2+)</name>
        <dbReference type="ChEBI" id="CHEBI:29105"/>
    </ligand>
</feature>
<evidence type="ECO:0000256" key="17">
    <source>
        <dbReference type="HAMAP-Rule" id="MF_00110"/>
    </source>
</evidence>
<keyword evidence="16 17" id="KW-0170">Cobalt</keyword>
<feature type="binding site" evidence="17">
    <location>
        <position position="262"/>
    </location>
    <ligand>
        <name>Zn(2+)</name>
        <dbReference type="ChEBI" id="CHEBI:29105"/>
    </ligand>
</feature>
<comment type="cofactor">
    <cofactor evidence="17">
        <name>Co(2+)</name>
        <dbReference type="ChEBI" id="CHEBI:48828"/>
    </cofactor>
    <cofactor evidence="17">
        <name>Zn(2+)</name>
        <dbReference type="ChEBI" id="CHEBI:29105"/>
    </cofactor>
    <text evidence="17">Binds 1 divalent metal cation per subunit. Can use either Co(2+) or Zn(2+).</text>
</comment>
<keyword evidence="8 17" id="KW-0963">Cytoplasm</keyword>
<feature type="binding site" evidence="17">
    <location>
        <position position="184"/>
    </location>
    <ligand>
        <name>Zn(2+)</name>
        <dbReference type="ChEBI" id="CHEBI:29105"/>
    </ligand>
</feature>
<evidence type="ECO:0000313" key="21">
    <source>
        <dbReference type="Proteomes" id="UP001059480"/>
    </source>
</evidence>
<dbReference type="PANTHER" id="PTHR43622">
    <property type="entry name" value="3-DEHYDROQUINATE SYNTHASE"/>
    <property type="match status" value="1"/>
</dbReference>
<keyword evidence="9 17" id="KW-0028">Amino-acid biosynthesis</keyword>
<dbReference type="HAMAP" id="MF_00110">
    <property type="entry name" value="DHQ_synthase"/>
    <property type="match status" value="1"/>
</dbReference>
<evidence type="ECO:0000313" key="20">
    <source>
        <dbReference type="EMBL" id="MCQ9210151.1"/>
    </source>
</evidence>
<dbReference type="InterPro" id="IPR016037">
    <property type="entry name" value="DHQ_synth_AroB"/>
</dbReference>
<dbReference type="Gene3D" id="3.40.50.1970">
    <property type="match status" value="1"/>
</dbReference>
<feature type="binding site" evidence="17">
    <location>
        <position position="151"/>
    </location>
    <ligand>
        <name>NAD(+)</name>
        <dbReference type="ChEBI" id="CHEBI:57540"/>
    </ligand>
</feature>
<comment type="caution">
    <text evidence="20">The sequence shown here is derived from an EMBL/GenBank/DDBJ whole genome shotgun (WGS) entry which is preliminary data.</text>
</comment>
<dbReference type="SUPFAM" id="SSF56796">
    <property type="entry name" value="Dehydroquinate synthase-like"/>
    <property type="match status" value="1"/>
</dbReference>
<dbReference type="EC" id="4.2.3.4" evidence="6 17"/>
<dbReference type="InterPro" id="IPR030963">
    <property type="entry name" value="DHQ_synth_fam"/>
</dbReference>
<gene>
    <name evidence="17 20" type="primary">aroB</name>
    <name evidence="20" type="ORF">NPA36_06260</name>
</gene>
<dbReference type="PIRSF" id="PIRSF001455">
    <property type="entry name" value="DHQ_synth"/>
    <property type="match status" value="1"/>
</dbReference>
<name>A0ABT1WNR5_9LACT</name>
<evidence type="ECO:0000256" key="14">
    <source>
        <dbReference type="ARBA" id="ARBA00023141"/>
    </source>
</evidence>
<dbReference type="Gene3D" id="1.20.1090.10">
    <property type="entry name" value="Dehydroquinate synthase-like - alpha domain"/>
    <property type="match status" value="1"/>
</dbReference>
<evidence type="ECO:0000256" key="12">
    <source>
        <dbReference type="ARBA" id="ARBA00022833"/>
    </source>
</evidence>
<dbReference type="InterPro" id="IPR030960">
    <property type="entry name" value="DHQS/DOIS_N"/>
</dbReference>
<protein>
    <recommendedName>
        <fullName evidence="7 17">3-dehydroquinate synthase</fullName>
        <shortName evidence="17">DHQS</shortName>
        <ecNumber evidence="6 17">4.2.3.4</ecNumber>
    </recommendedName>
</protein>
<feature type="binding site" evidence="17">
    <location>
        <begin position="105"/>
        <end position="109"/>
    </location>
    <ligand>
        <name>NAD(+)</name>
        <dbReference type="ChEBI" id="CHEBI:57540"/>
    </ligand>
</feature>
<keyword evidence="15 17" id="KW-0456">Lyase</keyword>
<evidence type="ECO:0000256" key="11">
    <source>
        <dbReference type="ARBA" id="ARBA00022741"/>
    </source>
</evidence>
<evidence type="ECO:0000256" key="1">
    <source>
        <dbReference type="ARBA" id="ARBA00001393"/>
    </source>
</evidence>
<accession>A0ABT1WNR5</accession>
<evidence type="ECO:0000256" key="3">
    <source>
        <dbReference type="ARBA" id="ARBA00004496"/>
    </source>
</evidence>
<keyword evidence="14 17" id="KW-0057">Aromatic amino acid biosynthesis</keyword>
<keyword evidence="10 17" id="KW-0479">Metal-binding</keyword>
<dbReference type="CDD" id="cd08195">
    <property type="entry name" value="DHQS"/>
    <property type="match status" value="1"/>
</dbReference>
<proteinExistence type="inferred from homology"/>
<dbReference type="NCBIfam" id="TIGR01357">
    <property type="entry name" value="aroB"/>
    <property type="match status" value="1"/>
</dbReference>
<keyword evidence="13 17" id="KW-0520">NAD</keyword>
<evidence type="ECO:0000256" key="10">
    <source>
        <dbReference type="ARBA" id="ARBA00022723"/>
    </source>
</evidence>
<comment type="subcellular location">
    <subcellularLocation>
        <location evidence="3 17">Cytoplasm</location>
    </subcellularLocation>
</comment>
<keyword evidence="21" id="KW-1185">Reference proteome</keyword>
<evidence type="ECO:0000256" key="16">
    <source>
        <dbReference type="ARBA" id="ARBA00023285"/>
    </source>
</evidence>
<evidence type="ECO:0000256" key="8">
    <source>
        <dbReference type="ARBA" id="ARBA00022490"/>
    </source>
</evidence>
<evidence type="ECO:0000259" key="18">
    <source>
        <dbReference type="Pfam" id="PF01761"/>
    </source>
</evidence>
<dbReference type="EMBL" id="JANHNZ010000005">
    <property type="protein sequence ID" value="MCQ9210151.1"/>
    <property type="molecule type" value="Genomic_DNA"/>
</dbReference>
<dbReference type="PANTHER" id="PTHR43622:SF7">
    <property type="entry name" value="3-DEHYDROQUINATE SYNTHASE, CHLOROPLASTIC"/>
    <property type="match status" value="1"/>
</dbReference>
<evidence type="ECO:0000256" key="2">
    <source>
        <dbReference type="ARBA" id="ARBA00001911"/>
    </source>
</evidence>
<dbReference type="Proteomes" id="UP001059480">
    <property type="component" value="Unassembled WGS sequence"/>
</dbReference>
<dbReference type="Pfam" id="PF24621">
    <property type="entry name" value="DHQS_C"/>
    <property type="match status" value="1"/>
</dbReference>
<comment type="caution">
    <text evidence="17">Lacks conserved residue(s) required for the propagation of feature annotation.</text>
</comment>
<reference evidence="20" key="2">
    <citation type="journal article" date="2023" name="Curr. Microbiol.">
        <title>Granulicatella seriolae sp. nov., a Novel Facultative Anaerobe Isolated from Yellowtail Marine Fish.</title>
        <authorList>
            <person name="Lee M."/>
            <person name="Choi Y.J."/>
            <person name="Farooq A."/>
            <person name="Jeong J.B."/>
            <person name="Jung M.Y."/>
        </authorList>
    </citation>
    <scope>NUCLEOTIDE SEQUENCE</scope>
    <source>
        <strain evidence="20">S8</strain>
    </source>
</reference>
<feature type="binding site" evidence="17">
    <location>
        <position position="142"/>
    </location>
    <ligand>
        <name>NAD(+)</name>
        <dbReference type="ChEBI" id="CHEBI:57540"/>
    </ligand>
</feature>
<organism evidence="20 21">
    <name type="scientific">Granulicatella seriolae</name>
    <dbReference type="NCBI Taxonomy" id="2967226"/>
    <lineage>
        <taxon>Bacteria</taxon>
        <taxon>Bacillati</taxon>
        <taxon>Bacillota</taxon>
        <taxon>Bacilli</taxon>
        <taxon>Lactobacillales</taxon>
        <taxon>Carnobacteriaceae</taxon>
        <taxon>Granulicatella</taxon>
    </lineage>
</organism>
<comment type="function">
    <text evidence="17">Catalyzes the conversion of 3-deoxy-D-arabino-heptulosonate 7-phosphate (DAHP) to dehydroquinate (DHQ).</text>
</comment>
<comment type="similarity">
    <text evidence="5 17">Belongs to the sugar phosphate cyclases superfamily. Dehydroquinate synthase family.</text>
</comment>
<comment type="cofactor">
    <cofactor evidence="2 17">
        <name>NAD(+)</name>
        <dbReference type="ChEBI" id="CHEBI:57540"/>
    </cofactor>
</comment>
<comment type="catalytic activity">
    <reaction evidence="1 17">
        <text>7-phospho-2-dehydro-3-deoxy-D-arabino-heptonate = 3-dehydroquinate + phosphate</text>
        <dbReference type="Rhea" id="RHEA:21968"/>
        <dbReference type="ChEBI" id="CHEBI:32364"/>
        <dbReference type="ChEBI" id="CHEBI:43474"/>
        <dbReference type="ChEBI" id="CHEBI:58394"/>
        <dbReference type="EC" id="4.2.3.4"/>
    </reaction>
</comment>
<reference evidence="20" key="3">
    <citation type="journal article" date="2023" name="Microbiol. Resour. Announc.">
        <title>Draft Genome Sequence of Granulicatella sp. Strain S8, Isolated from a Marine Fish, Seriola quinqueradiata.</title>
        <authorList>
            <person name="Lee M."/>
            <person name="Farooq A."/>
            <person name="Jeong J.B."/>
            <person name="Jung M.Y."/>
        </authorList>
    </citation>
    <scope>NUCLEOTIDE SEQUENCE</scope>
    <source>
        <strain evidence="20">S8</strain>
    </source>
</reference>
<evidence type="ECO:0000256" key="6">
    <source>
        <dbReference type="ARBA" id="ARBA00013031"/>
    </source>
</evidence>
<evidence type="ECO:0000256" key="9">
    <source>
        <dbReference type="ARBA" id="ARBA00022605"/>
    </source>
</evidence>
<evidence type="ECO:0000256" key="4">
    <source>
        <dbReference type="ARBA" id="ARBA00004661"/>
    </source>
</evidence>
<sequence>MELRVNTSQRNYPIYIENNLRKNFAQIIHQSIPLGKLVILSDDNVAPLYAEDLMTSLEDLGRTALLHVLPHGETSKHWNRLAPIYQWLSEEGVSRTDTIIALGGGVIGDLAGFVAASYLRGLNFIQIPTSLLAQVDSSVGGKVGVDIDGGKNLVGAYKQPHLVLIDPLVLNSLSDHYFKDGLGEIVKYACIADSELFTLLEGLTSRQDFMEQAEAVIYRCCAIKAAFVEKDEFDGKERMALNFGHSLAHALEAYTDYLSYSHGQAVVMGMVETTLISQRLGLSEVGLVERLVALLQQLGLSYDFPIKDFALLAPYMAKDKKNLNGKLNEIIVPSIGHYQIYPTDLEFFNPLP</sequence>
<evidence type="ECO:0000256" key="13">
    <source>
        <dbReference type="ARBA" id="ARBA00023027"/>
    </source>
</evidence>
<dbReference type="RefSeq" id="WP_256945267.1">
    <property type="nucleotide sequence ID" value="NZ_JANHNZ010000005.1"/>
</dbReference>
<evidence type="ECO:0000256" key="7">
    <source>
        <dbReference type="ARBA" id="ARBA00017684"/>
    </source>
</evidence>